<name>A0ABU8ZN08_9BIFI</name>
<evidence type="ECO:0000256" key="10">
    <source>
        <dbReference type="ARBA" id="ARBA00048238"/>
    </source>
</evidence>
<comment type="caution">
    <text evidence="16">The sequence shown here is derived from an EMBL/GenBank/DDBJ whole genome shotgun (WGS) entry which is preliminary data.</text>
</comment>
<dbReference type="InterPro" id="IPR004443">
    <property type="entry name" value="YjeF_N_dom"/>
</dbReference>
<keyword evidence="6 12" id="KW-0521">NADP</keyword>
<comment type="function">
    <text evidence="9">Bifunctional enzyme that catalyzes the epimerization of the S- and R-forms of NAD(P)HX and the dehydration of the S-form of NAD(P)HX at the expense of ADP, which is converted to AMP. This allows the repair of both epimers of NAD(P)HX, a damaged form of NAD(P)H that is a result of enzymatic or heat-dependent hydration.</text>
</comment>
<keyword evidence="4 12" id="KW-0547">Nucleotide-binding</keyword>
<dbReference type="InterPro" id="IPR036652">
    <property type="entry name" value="YjeF_N_dom_sf"/>
</dbReference>
<dbReference type="RefSeq" id="WP_340469167.1">
    <property type="nucleotide sequence ID" value="NZ_JBANBB010000001.1"/>
</dbReference>
<dbReference type="SUPFAM" id="SSF53613">
    <property type="entry name" value="Ribokinase-like"/>
    <property type="match status" value="1"/>
</dbReference>
<comment type="cofactor">
    <cofactor evidence="1">
        <name>K(+)</name>
        <dbReference type="ChEBI" id="CHEBI:29103"/>
    </cofactor>
</comment>
<dbReference type="Pfam" id="PF01256">
    <property type="entry name" value="Carb_kinase"/>
    <property type="match status" value="1"/>
</dbReference>
<keyword evidence="8 12" id="KW-0456">Lyase</keyword>
<feature type="binding site" evidence="12">
    <location>
        <position position="502"/>
    </location>
    <ligand>
        <name>AMP</name>
        <dbReference type="ChEBI" id="CHEBI:456215"/>
    </ligand>
</feature>
<feature type="binding site" evidence="12">
    <location>
        <position position="373"/>
    </location>
    <ligand>
        <name>(6S)-NADPHX</name>
        <dbReference type="ChEBI" id="CHEBI:64076"/>
    </ligand>
</feature>
<dbReference type="InterPro" id="IPR029056">
    <property type="entry name" value="Ribokinase-like"/>
</dbReference>
<evidence type="ECO:0000256" key="12">
    <source>
        <dbReference type="HAMAP-Rule" id="MF_01965"/>
    </source>
</evidence>
<evidence type="ECO:0000313" key="16">
    <source>
        <dbReference type="EMBL" id="MEK0306627.1"/>
    </source>
</evidence>
<evidence type="ECO:0000256" key="7">
    <source>
        <dbReference type="ARBA" id="ARBA00023027"/>
    </source>
</evidence>
<comment type="catalytic activity">
    <reaction evidence="11 12">
        <text>(6S)-NADPHX + ADP = AMP + phosphate + NADPH + H(+)</text>
        <dbReference type="Rhea" id="RHEA:32235"/>
        <dbReference type="ChEBI" id="CHEBI:15378"/>
        <dbReference type="ChEBI" id="CHEBI:43474"/>
        <dbReference type="ChEBI" id="CHEBI:57783"/>
        <dbReference type="ChEBI" id="CHEBI:64076"/>
        <dbReference type="ChEBI" id="CHEBI:456215"/>
        <dbReference type="ChEBI" id="CHEBI:456216"/>
        <dbReference type="EC" id="4.2.1.136"/>
    </reaction>
</comment>
<evidence type="ECO:0000256" key="9">
    <source>
        <dbReference type="ARBA" id="ARBA00025153"/>
    </source>
</evidence>
<evidence type="ECO:0000256" key="1">
    <source>
        <dbReference type="ARBA" id="ARBA00001958"/>
    </source>
</evidence>
<protein>
    <recommendedName>
        <fullName evidence="12">ADP-dependent (S)-NAD(P)H-hydrate dehydratase</fullName>
        <ecNumber evidence="12">4.2.1.136</ecNumber>
    </recommendedName>
    <alternativeName>
        <fullName evidence="12">ADP-dependent NAD(P)HX dehydratase</fullName>
    </alternativeName>
</protein>
<comment type="similarity">
    <text evidence="3">In the C-terminal section; belongs to the NnrD/CARKD family.</text>
</comment>
<accession>A0ABU8ZN08</accession>
<comment type="subunit">
    <text evidence="12">Homotetramer.</text>
</comment>
<evidence type="ECO:0000256" key="13">
    <source>
        <dbReference type="SAM" id="MobiDB-lite"/>
    </source>
</evidence>
<evidence type="ECO:0000256" key="4">
    <source>
        <dbReference type="ARBA" id="ARBA00022741"/>
    </source>
</evidence>
<evidence type="ECO:0000256" key="5">
    <source>
        <dbReference type="ARBA" id="ARBA00022840"/>
    </source>
</evidence>
<dbReference type="PROSITE" id="PS51383">
    <property type="entry name" value="YJEF_C_3"/>
    <property type="match status" value="1"/>
</dbReference>
<feature type="domain" description="YjeF N-terminal" evidence="15">
    <location>
        <begin position="24"/>
        <end position="263"/>
    </location>
</feature>
<evidence type="ECO:0000259" key="14">
    <source>
        <dbReference type="PROSITE" id="PS51383"/>
    </source>
</evidence>
<comment type="function">
    <text evidence="12">Catalyzes the dehydration of the S-form of NAD(P)HX at the expense of ADP, which is converted to AMP. Together with NAD(P)HX epimerase, which catalyzes the epimerization of the S- and R-forms, the enzyme allows the repair of both epimers of NAD(P)HX, a damaged form of NAD(P)H that is a result of enzymatic or heat-dependent hydration.</text>
</comment>
<dbReference type="InterPro" id="IPR017953">
    <property type="entry name" value="Carbohydrate_kinase_pred_CS"/>
</dbReference>
<dbReference type="Gene3D" id="3.40.50.10260">
    <property type="entry name" value="YjeF N-terminal domain"/>
    <property type="match status" value="1"/>
</dbReference>
<dbReference type="Gene3D" id="3.40.1190.20">
    <property type="match status" value="1"/>
</dbReference>
<feature type="binding site" evidence="12">
    <location>
        <position position="305"/>
    </location>
    <ligand>
        <name>(6S)-NADPHX</name>
        <dbReference type="ChEBI" id="CHEBI:64076"/>
    </ligand>
</feature>
<evidence type="ECO:0000256" key="6">
    <source>
        <dbReference type="ARBA" id="ARBA00022857"/>
    </source>
</evidence>
<comment type="cofactor">
    <cofactor evidence="12">
        <name>Mg(2+)</name>
        <dbReference type="ChEBI" id="CHEBI:18420"/>
    </cofactor>
</comment>
<dbReference type="EMBL" id="JBANBB010000001">
    <property type="protein sequence ID" value="MEK0306627.1"/>
    <property type="molecule type" value="Genomic_DNA"/>
</dbReference>
<dbReference type="PROSITE" id="PS51385">
    <property type="entry name" value="YJEF_N"/>
    <property type="match status" value="1"/>
</dbReference>
<reference evidence="16 17" key="1">
    <citation type="submission" date="2024-02" db="EMBL/GenBank/DDBJ databases">
        <title>Bifidobacterium honeyensis sp. nov., isolated from the comb honey.</title>
        <authorList>
            <person name="Liu W."/>
            <person name="Li Y."/>
        </authorList>
    </citation>
    <scope>NUCLEOTIDE SEQUENCE [LARGE SCALE GENOMIC DNA]</scope>
    <source>
        <strain evidence="16 17">IMAU50988</strain>
    </source>
</reference>
<keyword evidence="7 12" id="KW-0520">NAD</keyword>
<dbReference type="HAMAP" id="MF_01965">
    <property type="entry name" value="NADHX_dehydratase"/>
    <property type="match status" value="1"/>
</dbReference>
<comment type="catalytic activity">
    <reaction evidence="10 12">
        <text>(6S)-NADHX + ADP = AMP + phosphate + NADH + H(+)</text>
        <dbReference type="Rhea" id="RHEA:32223"/>
        <dbReference type="ChEBI" id="CHEBI:15378"/>
        <dbReference type="ChEBI" id="CHEBI:43474"/>
        <dbReference type="ChEBI" id="CHEBI:57945"/>
        <dbReference type="ChEBI" id="CHEBI:64074"/>
        <dbReference type="ChEBI" id="CHEBI:456215"/>
        <dbReference type="ChEBI" id="CHEBI:456216"/>
        <dbReference type="EC" id="4.2.1.136"/>
    </reaction>
</comment>
<feature type="domain" description="YjeF C-terminal" evidence="14">
    <location>
        <begin position="270"/>
        <end position="606"/>
    </location>
</feature>
<feature type="binding site" evidence="12">
    <location>
        <position position="427"/>
    </location>
    <ligand>
        <name>(6S)-NADPHX</name>
        <dbReference type="ChEBI" id="CHEBI:64076"/>
    </ligand>
</feature>
<evidence type="ECO:0000256" key="3">
    <source>
        <dbReference type="ARBA" id="ARBA00009524"/>
    </source>
</evidence>
<evidence type="ECO:0000256" key="8">
    <source>
        <dbReference type="ARBA" id="ARBA00023239"/>
    </source>
</evidence>
<evidence type="ECO:0000259" key="15">
    <source>
        <dbReference type="PROSITE" id="PS51385"/>
    </source>
</evidence>
<comment type="similarity">
    <text evidence="2">In the N-terminal section; belongs to the NnrE/AIBP family.</text>
</comment>
<dbReference type="InterPro" id="IPR000631">
    <property type="entry name" value="CARKD"/>
</dbReference>
<dbReference type="PANTHER" id="PTHR12592">
    <property type="entry name" value="ATP-DEPENDENT (S)-NAD(P)H-HYDRATE DEHYDRATASE FAMILY MEMBER"/>
    <property type="match status" value="1"/>
</dbReference>
<gene>
    <name evidence="12" type="primary">nnrD</name>
    <name evidence="16" type="ORF">V8P97_03985</name>
</gene>
<feature type="binding site" evidence="12">
    <location>
        <position position="503"/>
    </location>
    <ligand>
        <name>(6S)-NADPHX</name>
        <dbReference type="ChEBI" id="CHEBI:64076"/>
    </ligand>
</feature>
<keyword evidence="17" id="KW-1185">Reference proteome</keyword>
<evidence type="ECO:0000256" key="2">
    <source>
        <dbReference type="ARBA" id="ARBA00006001"/>
    </source>
</evidence>
<dbReference type="CDD" id="cd01171">
    <property type="entry name" value="YXKO-related"/>
    <property type="match status" value="1"/>
</dbReference>
<dbReference type="Proteomes" id="UP001373159">
    <property type="component" value="Unassembled WGS sequence"/>
</dbReference>
<comment type="similarity">
    <text evidence="12">Belongs to the NnrD/CARKD family.</text>
</comment>
<keyword evidence="5 12" id="KW-0067">ATP-binding</keyword>
<feature type="region of interest" description="Disordered" evidence="13">
    <location>
        <begin position="614"/>
        <end position="653"/>
    </location>
</feature>
<dbReference type="PROSITE" id="PS01050">
    <property type="entry name" value="YJEF_C_2"/>
    <property type="match status" value="1"/>
</dbReference>
<proteinExistence type="inferred from homology"/>
<dbReference type="Pfam" id="PF03853">
    <property type="entry name" value="YjeF_N"/>
    <property type="match status" value="1"/>
</dbReference>
<feature type="binding site" evidence="12">
    <location>
        <begin position="469"/>
        <end position="473"/>
    </location>
    <ligand>
        <name>AMP</name>
        <dbReference type="ChEBI" id="CHEBI:456215"/>
    </ligand>
</feature>
<dbReference type="PANTHER" id="PTHR12592:SF0">
    <property type="entry name" value="ATP-DEPENDENT (S)-NAD(P)H-HYDRATE DEHYDRATASE"/>
    <property type="match status" value="1"/>
</dbReference>
<feature type="compositionally biased region" description="Acidic residues" evidence="13">
    <location>
        <begin position="630"/>
        <end position="653"/>
    </location>
</feature>
<dbReference type="EC" id="4.2.1.136" evidence="12"/>
<evidence type="ECO:0000256" key="11">
    <source>
        <dbReference type="ARBA" id="ARBA00049209"/>
    </source>
</evidence>
<evidence type="ECO:0000313" key="17">
    <source>
        <dbReference type="Proteomes" id="UP001373159"/>
    </source>
</evidence>
<organism evidence="16 17">
    <name type="scientific">Bifidobacterium favimelis</name>
    <dbReference type="NCBI Taxonomy" id="3122979"/>
    <lineage>
        <taxon>Bacteria</taxon>
        <taxon>Bacillati</taxon>
        <taxon>Actinomycetota</taxon>
        <taxon>Actinomycetes</taxon>
        <taxon>Bifidobacteriales</taxon>
        <taxon>Bifidobacteriaceae</taxon>
        <taxon>Bifidobacterium</taxon>
    </lineage>
</organism>
<dbReference type="SUPFAM" id="SSF64153">
    <property type="entry name" value="YjeF N-terminal domain-like"/>
    <property type="match status" value="1"/>
</dbReference>
<sequence length="653" mass="66709">MERSRDEEEAFDAITSCCYTSEVVRSLERPFLEEGVPLMRMAADAVSAIARSMLAREGMDQSQAGVVLLAGGGDNGGDGLYACADLAARGYDVTCVATGRGLHEGGAQAFQDAGGVIISIDTASNIPSSPAPADVQEARERFAQAVDLAQGADLVIDAMTGIGLKGSLEGIPSAIAAALGQEGGVPESPAMQDGEDRRLPMVLAVDTPSGVGVDDGSLPGPYIPADVTVTMGALKPCLTLPPAAYACGTLVLVDFGFDTRAVAPLARSMTATACAACIRRPRIDDTKYSRTVVGLVTGSDRYRGAALLSSTAAAKANVGMIRYTGPDRAGDLVLASVPEAVLGSGRVESWVLGSGVPTSQALAVQGKGEAGSGSGSEEAQRRTIGEILSREGDEEGTEGSGIPLVVDAGALDLLPDRVRPQVVLTPHAGELASLLTARGESVTADEVTEEPLHWASRAWELTGATVLLKGAITLVVGDDGTGQRQVITSGSGPSWLSTAGSGDVLSGTVGALLAQNADRLADEPTDAVEVTAGAAYLHGLAGVMASGGAPGGWCPPLVLTRPSKDPLLESPLRVGQEDGDGWWQAGGRPILATQVADRLPDAIGALLDAPCPYAAPRPLSDLEDGPFPAESDESDGIEDEEGPGEVDPLDMDL</sequence>